<feature type="compositionally biased region" description="Basic and acidic residues" evidence="1">
    <location>
        <begin position="51"/>
        <end position="64"/>
    </location>
</feature>
<sequence>TILSSYTTLAVLHHITMPKSKEVPSSTSGSDSDSEVETNANRTEPNAPDKPGSRNGDDNIDFKGEVLTDIRERKGYPEQWNQLKDQISEIDDATKRV</sequence>
<evidence type="ECO:0000313" key="2">
    <source>
        <dbReference type="Ensembl" id="ENSAPOP00000002144.1"/>
    </source>
</evidence>
<protein>
    <submittedName>
        <fullName evidence="2">Uncharacterized protein</fullName>
    </submittedName>
</protein>
<dbReference type="Ensembl" id="ENSAPOT00000013957.1">
    <property type="protein sequence ID" value="ENSAPOP00000002144.1"/>
    <property type="gene ID" value="ENSAPOG00000003779.1"/>
</dbReference>
<reference evidence="2" key="2">
    <citation type="submission" date="2025-09" db="UniProtKB">
        <authorList>
            <consortium name="Ensembl"/>
        </authorList>
    </citation>
    <scope>IDENTIFICATION</scope>
</reference>
<feature type="region of interest" description="Disordered" evidence="1">
    <location>
        <begin position="16"/>
        <end position="64"/>
    </location>
</feature>
<organism evidence="2 3">
    <name type="scientific">Acanthochromis polyacanthus</name>
    <name type="common">spiny chromis</name>
    <dbReference type="NCBI Taxonomy" id="80966"/>
    <lineage>
        <taxon>Eukaryota</taxon>
        <taxon>Metazoa</taxon>
        <taxon>Chordata</taxon>
        <taxon>Craniata</taxon>
        <taxon>Vertebrata</taxon>
        <taxon>Euteleostomi</taxon>
        <taxon>Actinopterygii</taxon>
        <taxon>Neopterygii</taxon>
        <taxon>Teleostei</taxon>
        <taxon>Neoteleostei</taxon>
        <taxon>Acanthomorphata</taxon>
        <taxon>Ovalentaria</taxon>
        <taxon>Pomacentridae</taxon>
        <taxon>Acanthochromis</taxon>
    </lineage>
</organism>
<dbReference type="Proteomes" id="UP000257200">
    <property type="component" value="Unplaced"/>
</dbReference>
<reference evidence="2" key="1">
    <citation type="submission" date="2025-08" db="UniProtKB">
        <authorList>
            <consortium name="Ensembl"/>
        </authorList>
    </citation>
    <scope>IDENTIFICATION</scope>
</reference>
<dbReference type="AlphaFoldDB" id="A0A3Q1EFL5"/>
<accession>A0A3Q1EFL5</accession>
<name>A0A3Q1EFL5_9TELE</name>
<keyword evidence="3" id="KW-1185">Reference proteome</keyword>
<evidence type="ECO:0000256" key="1">
    <source>
        <dbReference type="SAM" id="MobiDB-lite"/>
    </source>
</evidence>
<evidence type="ECO:0000313" key="3">
    <source>
        <dbReference type="Proteomes" id="UP000257200"/>
    </source>
</evidence>
<proteinExistence type="predicted"/>